<sequence>MGTLIDQHVRFYQDTVGIDQGQPVIRSTRLVRFTFKVQHLYKGRVQQDTVSISTSAGDADCGYVFSAGQSYLVYSWRTDALPNDFRKDYRRVTPYLTTSICSRTRPRQYLPFYERTVLRLL</sequence>
<gene>
    <name evidence="1" type="ORF">EJV47_03280</name>
</gene>
<evidence type="ECO:0000313" key="1">
    <source>
        <dbReference type="EMBL" id="RTQ53770.1"/>
    </source>
</evidence>
<dbReference type="InterPro" id="IPR008993">
    <property type="entry name" value="TIMP-like_OB-fold"/>
</dbReference>
<proteinExistence type="predicted"/>
<keyword evidence="2" id="KW-1185">Reference proteome</keyword>
<dbReference type="RefSeq" id="WP_126691697.1">
    <property type="nucleotide sequence ID" value="NZ_RXOF01000001.1"/>
</dbReference>
<dbReference type="SUPFAM" id="SSF50242">
    <property type="entry name" value="TIMP-like"/>
    <property type="match status" value="1"/>
</dbReference>
<reference evidence="1 2" key="1">
    <citation type="submission" date="2018-12" db="EMBL/GenBank/DDBJ databases">
        <title>Hymenobacter gummosus sp. nov., isolated from a spring.</title>
        <authorList>
            <person name="Nie L."/>
        </authorList>
    </citation>
    <scope>NUCLEOTIDE SEQUENCE [LARGE SCALE GENOMIC DNA]</scope>
    <source>
        <strain evidence="1 2">KCTC 52166</strain>
    </source>
</reference>
<dbReference type="Proteomes" id="UP000282184">
    <property type="component" value="Unassembled WGS sequence"/>
</dbReference>
<protein>
    <submittedName>
        <fullName evidence="1">Uncharacterized protein</fullName>
    </submittedName>
</protein>
<organism evidence="1 2">
    <name type="scientific">Hymenobacter gummosus</name>
    <dbReference type="NCBI Taxonomy" id="1776032"/>
    <lineage>
        <taxon>Bacteria</taxon>
        <taxon>Pseudomonadati</taxon>
        <taxon>Bacteroidota</taxon>
        <taxon>Cytophagia</taxon>
        <taxon>Cytophagales</taxon>
        <taxon>Hymenobacteraceae</taxon>
        <taxon>Hymenobacter</taxon>
    </lineage>
</organism>
<accession>A0A431U9J1</accession>
<dbReference type="Gene3D" id="2.40.50.120">
    <property type="match status" value="1"/>
</dbReference>
<dbReference type="EMBL" id="RXOF01000001">
    <property type="protein sequence ID" value="RTQ53770.1"/>
    <property type="molecule type" value="Genomic_DNA"/>
</dbReference>
<dbReference type="AlphaFoldDB" id="A0A431U9J1"/>
<dbReference type="OrthoDB" id="981564at2"/>
<name>A0A431U9J1_9BACT</name>
<evidence type="ECO:0000313" key="2">
    <source>
        <dbReference type="Proteomes" id="UP000282184"/>
    </source>
</evidence>
<comment type="caution">
    <text evidence="1">The sequence shown here is derived from an EMBL/GenBank/DDBJ whole genome shotgun (WGS) entry which is preliminary data.</text>
</comment>